<keyword evidence="5 8" id="KW-0676">Redox-active center</keyword>
<dbReference type="PIRSF" id="PIRSF000077">
    <property type="entry name" value="Thioredoxin"/>
    <property type="match status" value="1"/>
</dbReference>
<protein>
    <recommendedName>
        <fullName evidence="6">Thioredoxin</fullName>
    </recommendedName>
</protein>
<evidence type="ECO:0000256" key="6">
    <source>
        <dbReference type="NCBIfam" id="TIGR01068"/>
    </source>
</evidence>
<dbReference type="Proteomes" id="UP000230859">
    <property type="component" value="Unassembled WGS sequence"/>
</dbReference>
<feature type="active site" description="Nucleophile" evidence="7">
    <location>
        <position position="37"/>
    </location>
</feature>
<dbReference type="PANTHER" id="PTHR45663:SF11">
    <property type="entry name" value="GEO12009P1"/>
    <property type="match status" value="1"/>
</dbReference>
<feature type="site" description="Contributes to redox potential value" evidence="7">
    <location>
        <position position="36"/>
    </location>
</feature>
<dbReference type="InterPro" id="IPR013766">
    <property type="entry name" value="Thioredoxin_domain"/>
</dbReference>
<evidence type="ECO:0000259" key="9">
    <source>
        <dbReference type="PROSITE" id="PS51352"/>
    </source>
</evidence>
<organism evidence="10 11">
    <name type="scientific">Candidatus Abzuiibacterium crystallinum</name>
    <dbReference type="NCBI Taxonomy" id="1974748"/>
    <lineage>
        <taxon>Bacteria</taxon>
        <taxon>Pseudomonadati</taxon>
        <taxon>Candidatus Omnitrophota</taxon>
        <taxon>Candidatus Abzuiibacterium</taxon>
    </lineage>
</organism>
<dbReference type="Pfam" id="PF00085">
    <property type="entry name" value="Thioredoxin"/>
    <property type="match status" value="1"/>
</dbReference>
<dbReference type="Gene3D" id="3.40.30.10">
    <property type="entry name" value="Glutaredoxin"/>
    <property type="match status" value="1"/>
</dbReference>
<dbReference type="SUPFAM" id="SSF52833">
    <property type="entry name" value="Thioredoxin-like"/>
    <property type="match status" value="1"/>
</dbReference>
<evidence type="ECO:0000256" key="1">
    <source>
        <dbReference type="ARBA" id="ARBA00008987"/>
    </source>
</evidence>
<dbReference type="FunFam" id="3.40.30.10:FF:000001">
    <property type="entry name" value="Thioredoxin"/>
    <property type="match status" value="1"/>
</dbReference>
<gene>
    <name evidence="10" type="primary">trxA</name>
    <name evidence="10" type="ORF">COV74_08155</name>
</gene>
<evidence type="ECO:0000256" key="2">
    <source>
        <dbReference type="ARBA" id="ARBA00022448"/>
    </source>
</evidence>
<dbReference type="InterPro" id="IPR017937">
    <property type="entry name" value="Thioredoxin_CS"/>
</dbReference>
<evidence type="ECO:0000256" key="4">
    <source>
        <dbReference type="ARBA" id="ARBA00023157"/>
    </source>
</evidence>
<dbReference type="EMBL" id="PCVY01000064">
    <property type="protein sequence ID" value="PIQ85661.1"/>
    <property type="molecule type" value="Genomic_DNA"/>
</dbReference>
<dbReference type="PROSITE" id="PS00194">
    <property type="entry name" value="THIOREDOXIN_1"/>
    <property type="match status" value="1"/>
</dbReference>
<dbReference type="GO" id="GO:0005829">
    <property type="term" value="C:cytosol"/>
    <property type="evidence" value="ECO:0007669"/>
    <property type="project" value="TreeGrafter"/>
</dbReference>
<dbReference type="PANTHER" id="PTHR45663">
    <property type="entry name" value="GEO12009P1"/>
    <property type="match status" value="1"/>
</dbReference>
<dbReference type="GO" id="GO:0045454">
    <property type="term" value="P:cell redox homeostasis"/>
    <property type="evidence" value="ECO:0007669"/>
    <property type="project" value="TreeGrafter"/>
</dbReference>
<name>A0A2H0LMS0_9BACT</name>
<keyword evidence="4 8" id="KW-1015">Disulfide bond</keyword>
<feature type="disulfide bond" description="Redox-active" evidence="8">
    <location>
        <begin position="34"/>
        <end position="37"/>
    </location>
</feature>
<evidence type="ECO:0000256" key="8">
    <source>
        <dbReference type="PIRSR" id="PIRSR000077-4"/>
    </source>
</evidence>
<accession>A0A2H0LMS0</accession>
<keyword evidence="2" id="KW-0813">Transport</keyword>
<evidence type="ECO:0000256" key="3">
    <source>
        <dbReference type="ARBA" id="ARBA00022982"/>
    </source>
</evidence>
<dbReference type="InterPro" id="IPR005746">
    <property type="entry name" value="Thioredoxin"/>
</dbReference>
<feature type="active site" description="Nucleophile" evidence="7">
    <location>
        <position position="34"/>
    </location>
</feature>
<comment type="similarity">
    <text evidence="1">Belongs to the thioredoxin family.</text>
</comment>
<evidence type="ECO:0000256" key="7">
    <source>
        <dbReference type="PIRSR" id="PIRSR000077-1"/>
    </source>
</evidence>
<dbReference type="AlphaFoldDB" id="A0A2H0LMS0"/>
<sequence length="94" mass="10677">MEKQQFVTLTKRNFNREVLKSDKPVLVDFWAAWCGPCRAIAPAIDELARTFEGQAKIGKLNIDDYLDVADAYNIQSIPSLLFFKDGRVIDRITG</sequence>
<dbReference type="CDD" id="cd02947">
    <property type="entry name" value="TRX_family"/>
    <property type="match status" value="1"/>
</dbReference>
<dbReference type="PRINTS" id="PR00421">
    <property type="entry name" value="THIOREDOXIN"/>
</dbReference>
<keyword evidence="3" id="KW-0249">Electron transport</keyword>
<feature type="site" description="Contributes to redox potential value" evidence="7">
    <location>
        <position position="35"/>
    </location>
</feature>
<reference evidence="10 11" key="1">
    <citation type="submission" date="2017-09" db="EMBL/GenBank/DDBJ databases">
        <title>Depth-based differentiation of microbial function through sediment-hosted aquifers and enrichment of novel symbionts in the deep terrestrial subsurface.</title>
        <authorList>
            <person name="Probst A.J."/>
            <person name="Ladd B."/>
            <person name="Jarett J.K."/>
            <person name="Geller-Mcgrath D.E."/>
            <person name="Sieber C.M."/>
            <person name="Emerson J.B."/>
            <person name="Anantharaman K."/>
            <person name="Thomas B.C."/>
            <person name="Malmstrom R."/>
            <person name="Stieglmeier M."/>
            <person name="Klingl A."/>
            <person name="Woyke T."/>
            <person name="Ryan C.M."/>
            <person name="Banfield J.F."/>
        </authorList>
    </citation>
    <scope>NUCLEOTIDE SEQUENCE [LARGE SCALE GENOMIC DNA]</scope>
    <source>
        <strain evidence="10">CG11_big_fil_rev_8_21_14_0_20_45_26</strain>
    </source>
</reference>
<comment type="caution">
    <text evidence="10">The sequence shown here is derived from an EMBL/GenBank/DDBJ whole genome shotgun (WGS) entry which is preliminary data.</text>
</comment>
<evidence type="ECO:0000313" key="11">
    <source>
        <dbReference type="Proteomes" id="UP000230859"/>
    </source>
</evidence>
<feature type="site" description="Deprotonates C-terminal active site Cys" evidence="7">
    <location>
        <position position="28"/>
    </location>
</feature>
<dbReference type="GO" id="GO:0015035">
    <property type="term" value="F:protein-disulfide reductase activity"/>
    <property type="evidence" value="ECO:0007669"/>
    <property type="project" value="UniProtKB-UniRule"/>
</dbReference>
<evidence type="ECO:0000256" key="5">
    <source>
        <dbReference type="ARBA" id="ARBA00023284"/>
    </source>
</evidence>
<dbReference type="InterPro" id="IPR036249">
    <property type="entry name" value="Thioredoxin-like_sf"/>
</dbReference>
<proteinExistence type="inferred from homology"/>
<dbReference type="PROSITE" id="PS51352">
    <property type="entry name" value="THIOREDOXIN_2"/>
    <property type="match status" value="1"/>
</dbReference>
<dbReference type="NCBIfam" id="TIGR01068">
    <property type="entry name" value="thioredoxin"/>
    <property type="match status" value="1"/>
</dbReference>
<evidence type="ECO:0000313" key="10">
    <source>
        <dbReference type="EMBL" id="PIQ85661.1"/>
    </source>
</evidence>
<feature type="domain" description="Thioredoxin" evidence="9">
    <location>
        <begin position="1"/>
        <end position="94"/>
    </location>
</feature>